<feature type="region of interest" description="Disordered" evidence="1">
    <location>
        <begin position="1"/>
        <end position="80"/>
    </location>
</feature>
<dbReference type="EMBL" id="JAFCMP010000290">
    <property type="protein sequence ID" value="KAG5181791.1"/>
    <property type="molecule type" value="Genomic_DNA"/>
</dbReference>
<evidence type="ECO:0000313" key="3">
    <source>
        <dbReference type="Proteomes" id="UP000664859"/>
    </source>
</evidence>
<organism evidence="2 3">
    <name type="scientific">Tribonema minus</name>
    <dbReference type="NCBI Taxonomy" id="303371"/>
    <lineage>
        <taxon>Eukaryota</taxon>
        <taxon>Sar</taxon>
        <taxon>Stramenopiles</taxon>
        <taxon>Ochrophyta</taxon>
        <taxon>PX clade</taxon>
        <taxon>Xanthophyceae</taxon>
        <taxon>Tribonematales</taxon>
        <taxon>Tribonemataceae</taxon>
        <taxon>Tribonema</taxon>
    </lineage>
</organism>
<sequence length="80" mass="8949">MQKHIAQHKEEHPEMEHKERFKIVAQLWKTSPANPKNQPGGAGQEEHEEGGTTEAAQGEKPGQAQEQKSEEEPQEEAPKA</sequence>
<proteinExistence type="predicted"/>
<evidence type="ECO:0008006" key="4">
    <source>
        <dbReference type="Google" id="ProtNLM"/>
    </source>
</evidence>
<keyword evidence="3" id="KW-1185">Reference proteome</keyword>
<name>A0A835YUX4_9STRA</name>
<feature type="compositionally biased region" description="Basic and acidic residues" evidence="1">
    <location>
        <begin position="7"/>
        <end position="22"/>
    </location>
</feature>
<comment type="caution">
    <text evidence="2">The sequence shown here is derived from an EMBL/GenBank/DDBJ whole genome shotgun (WGS) entry which is preliminary data.</text>
</comment>
<reference evidence="2" key="1">
    <citation type="submission" date="2021-02" db="EMBL/GenBank/DDBJ databases">
        <title>First Annotated Genome of the Yellow-green Alga Tribonema minus.</title>
        <authorList>
            <person name="Mahan K.M."/>
        </authorList>
    </citation>
    <scope>NUCLEOTIDE SEQUENCE</scope>
    <source>
        <strain evidence="2">UTEX B ZZ1240</strain>
    </source>
</reference>
<dbReference type="Proteomes" id="UP000664859">
    <property type="component" value="Unassembled WGS sequence"/>
</dbReference>
<dbReference type="AlphaFoldDB" id="A0A835YUX4"/>
<protein>
    <recommendedName>
        <fullName evidence="4">HMG box domain-containing protein</fullName>
    </recommendedName>
</protein>
<dbReference type="SUPFAM" id="SSF47095">
    <property type="entry name" value="HMG-box"/>
    <property type="match status" value="1"/>
</dbReference>
<dbReference type="InterPro" id="IPR036910">
    <property type="entry name" value="HMG_box_dom_sf"/>
</dbReference>
<accession>A0A835YUX4</accession>
<evidence type="ECO:0000256" key="1">
    <source>
        <dbReference type="SAM" id="MobiDB-lite"/>
    </source>
</evidence>
<feature type="compositionally biased region" description="Low complexity" evidence="1">
    <location>
        <begin position="52"/>
        <end position="66"/>
    </location>
</feature>
<gene>
    <name evidence="2" type="ORF">JKP88DRAFT_221759</name>
</gene>
<feature type="compositionally biased region" description="Polar residues" evidence="1">
    <location>
        <begin position="28"/>
        <end position="37"/>
    </location>
</feature>
<evidence type="ECO:0000313" key="2">
    <source>
        <dbReference type="EMBL" id="KAG5181791.1"/>
    </source>
</evidence>
<feature type="compositionally biased region" description="Basic and acidic residues" evidence="1">
    <location>
        <begin position="67"/>
        <end position="80"/>
    </location>
</feature>